<gene>
    <name evidence="2" type="ORF">GCM10017557_01670</name>
</gene>
<evidence type="ECO:0008006" key="4">
    <source>
        <dbReference type="Google" id="ProtNLM"/>
    </source>
</evidence>
<dbReference type="Proteomes" id="UP000516444">
    <property type="component" value="Chromosome"/>
</dbReference>
<dbReference type="SUPFAM" id="SSF55729">
    <property type="entry name" value="Acyl-CoA N-acyltransferases (Nat)"/>
    <property type="match status" value="1"/>
</dbReference>
<feature type="region of interest" description="Disordered" evidence="1">
    <location>
        <begin position="296"/>
        <end position="320"/>
    </location>
</feature>
<dbReference type="AlphaFoldDB" id="A0A7G1NQ05"/>
<accession>A0A7G1NQ05</accession>
<protein>
    <recommendedName>
        <fullName evidence="4">GNAT family N-acetyltransferase</fullName>
    </recommendedName>
</protein>
<dbReference type="EMBL" id="AP023440">
    <property type="protein sequence ID" value="BCL25308.1"/>
    <property type="molecule type" value="Genomic_DNA"/>
</dbReference>
<organism evidence="2 3">
    <name type="scientific">Streptomyces aurantiacus</name>
    <dbReference type="NCBI Taxonomy" id="47760"/>
    <lineage>
        <taxon>Bacteria</taxon>
        <taxon>Bacillati</taxon>
        <taxon>Actinomycetota</taxon>
        <taxon>Actinomycetes</taxon>
        <taxon>Kitasatosporales</taxon>
        <taxon>Streptomycetaceae</taxon>
        <taxon>Streptomyces</taxon>
        <taxon>Streptomyces aurantiacus group</taxon>
    </lineage>
</organism>
<evidence type="ECO:0000313" key="2">
    <source>
        <dbReference type="EMBL" id="BCL25308.1"/>
    </source>
</evidence>
<dbReference type="InterPro" id="IPR038764">
    <property type="entry name" value="GNAT_N_AcTrfase_prd"/>
</dbReference>
<evidence type="ECO:0000313" key="3">
    <source>
        <dbReference type="Proteomes" id="UP000516444"/>
    </source>
</evidence>
<dbReference type="KEGG" id="sgm:GCM10017557_01670"/>
<keyword evidence="3" id="KW-1185">Reference proteome</keyword>
<reference evidence="2 3" key="1">
    <citation type="journal article" date="2014" name="Int. J. Syst. Evol. Microbiol.">
        <title>Complete genome sequence of Corynebacterium casei LMG S-19264T (=DSM 44701T), isolated from a smear-ripened cheese.</title>
        <authorList>
            <consortium name="US DOE Joint Genome Institute (JGI-PGF)"/>
            <person name="Walter F."/>
            <person name="Albersmeier A."/>
            <person name="Kalinowski J."/>
            <person name="Ruckert C."/>
        </authorList>
    </citation>
    <scope>NUCLEOTIDE SEQUENCE [LARGE SCALE GENOMIC DNA]</scope>
    <source>
        <strain evidence="2 3">JCM 4677</strain>
    </source>
</reference>
<evidence type="ECO:0000256" key="1">
    <source>
        <dbReference type="SAM" id="MobiDB-lite"/>
    </source>
</evidence>
<sequence>MIDPNHLTGDTIRGAAAEAAVRATAAAEASKVAVREVRTGRELDAVHDLFNVIWQPGPAGAPMTGELLRALAKSGNYIGGAFDGDELVGACVGFFGAPADEAVHSHIAGVSGAARGRSVGFALKLHQRAWSLERGASAITWTFDPLVCRNAYFNLVKLAARPEEYLTNFYGGLQDGINGGDDTDRLLVRWDLLGEPVRAACAGGFAPADAAALRAAGAAVALDTDPDGAPAAGTLDAPTLLVAVPPDIERLRLTAPKQAEKWRTALRAALGTLMAEGARVTGFDRSGWYVLQRAGTTGAAKASVERSRTTRVPVTGEEKR</sequence>
<proteinExistence type="predicted"/>
<name>A0A7G1NQ05_9ACTN</name>
<dbReference type="PANTHER" id="PTHR41700:SF1">
    <property type="entry name" value="N-ACETYLTRANSFERASE DOMAIN-CONTAINING PROTEIN"/>
    <property type="match status" value="1"/>
</dbReference>
<dbReference type="InterPro" id="IPR016181">
    <property type="entry name" value="Acyl_CoA_acyltransferase"/>
</dbReference>
<dbReference type="PANTHER" id="PTHR41700">
    <property type="entry name" value="GCN5-RELATED N-ACETYLTRANSFERASE"/>
    <property type="match status" value="1"/>
</dbReference>
<dbReference type="Gene3D" id="3.40.630.30">
    <property type="match status" value="1"/>
</dbReference>